<dbReference type="EMBL" id="GBXM01052783">
    <property type="protein sequence ID" value="JAH55794.1"/>
    <property type="molecule type" value="Transcribed_RNA"/>
</dbReference>
<protein>
    <submittedName>
        <fullName evidence="1">Uncharacterized protein</fullName>
    </submittedName>
</protein>
<reference evidence="1" key="1">
    <citation type="submission" date="2014-11" db="EMBL/GenBank/DDBJ databases">
        <authorList>
            <person name="Amaro Gonzalez C."/>
        </authorList>
    </citation>
    <scope>NUCLEOTIDE SEQUENCE</scope>
</reference>
<reference evidence="1" key="2">
    <citation type="journal article" date="2015" name="Fish Shellfish Immunol.">
        <title>Early steps in the European eel (Anguilla anguilla)-Vibrio vulnificus interaction in the gills: Role of the RtxA13 toxin.</title>
        <authorList>
            <person name="Callol A."/>
            <person name="Pajuelo D."/>
            <person name="Ebbesson L."/>
            <person name="Teles M."/>
            <person name="MacKenzie S."/>
            <person name="Amaro C."/>
        </authorList>
    </citation>
    <scope>NUCLEOTIDE SEQUENCE</scope>
</reference>
<sequence>MVCFHLTSPCHHQDYIMYLQSFIRGLRV</sequence>
<organism evidence="1">
    <name type="scientific">Anguilla anguilla</name>
    <name type="common">European freshwater eel</name>
    <name type="synonym">Muraena anguilla</name>
    <dbReference type="NCBI Taxonomy" id="7936"/>
    <lineage>
        <taxon>Eukaryota</taxon>
        <taxon>Metazoa</taxon>
        <taxon>Chordata</taxon>
        <taxon>Craniata</taxon>
        <taxon>Vertebrata</taxon>
        <taxon>Euteleostomi</taxon>
        <taxon>Actinopterygii</taxon>
        <taxon>Neopterygii</taxon>
        <taxon>Teleostei</taxon>
        <taxon>Anguilliformes</taxon>
        <taxon>Anguillidae</taxon>
        <taxon>Anguilla</taxon>
    </lineage>
</organism>
<dbReference type="AlphaFoldDB" id="A0A0E9TQ13"/>
<accession>A0A0E9TQ13</accession>
<name>A0A0E9TQ13_ANGAN</name>
<proteinExistence type="predicted"/>
<evidence type="ECO:0000313" key="1">
    <source>
        <dbReference type="EMBL" id="JAH55794.1"/>
    </source>
</evidence>